<dbReference type="PANTHER" id="PTHR42980">
    <property type="entry name" value="2-OXOISOVALERATE DEHYDROGENASE SUBUNIT BETA-RELATED"/>
    <property type="match status" value="1"/>
</dbReference>
<feature type="domain" description="Transketolase-like pyrimidine-binding" evidence="6">
    <location>
        <begin position="385"/>
        <end position="561"/>
    </location>
</feature>
<dbReference type="SMART" id="SM00861">
    <property type="entry name" value="Transket_pyr"/>
    <property type="match status" value="1"/>
</dbReference>
<dbReference type="Gene3D" id="3.40.50.920">
    <property type="match status" value="1"/>
</dbReference>
<accession>A0A558BR70</accession>
<keyword evidence="5" id="KW-0786">Thiamine pyrophosphate</keyword>
<dbReference type="AlphaFoldDB" id="A0A558BR70"/>
<reference evidence="7 8" key="1">
    <citation type="submission" date="2019-07" db="EMBL/GenBank/DDBJ databases">
        <title>Hymenobacter sp. straun FUR1 Genome sequencing and assembly.</title>
        <authorList>
            <person name="Chhetri G."/>
        </authorList>
    </citation>
    <scope>NUCLEOTIDE SEQUENCE [LARGE SCALE GENOMIC DNA]</scope>
    <source>
        <strain evidence="7 8">Fur1</strain>
    </source>
</reference>
<dbReference type="EC" id="1.2.4.4" evidence="3"/>
<dbReference type="InterPro" id="IPR005475">
    <property type="entry name" value="Transketolase-like_Pyr-bd"/>
</dbReference>
<comment type="function">
    <text evidence="2">E1 component of the 2-oxoglutarate dehydrogenase (OGDH) complex which catalyzes the decarboxylation of 2-oxoglutarate, the first step in the conversion of 2-oxoglutarate to succinyl-CoA and CO(2).</text>
</comment>
<proteinExistence type="predicted"/>
<keyword evidence="8" id="KW-1185">Reference proteome</keyword>
<evidence type="ECO:0000256" key="4">
    <source>
        <dbReference type="ARBA" id="ARBA00023002"/>
    </source>
</evidence>
<gene>
    <name evidence="7" type="ORF">FNT36_15185</name>
</gene>
<dbReference type="SUPFAM" id="SSF52518">
    <property type="entry name" value="Thiamin diphosphate-binding fold (THDP-binding)"/>
    <property type="match status" value="2"/>
</dbReference>
<dbReference type="Pfam" id="PF02780">
    <property type="entry name" value="Transketolase_C"/>
    <property type="match status" value="1"/>
</dbReference>
<protein>
    <recommendedName>
        <fullName evidence="3">3-methyl-2-oxobutanoate dehydrogenase (2-methylpropanoyl-transferring)</fullName>
        <ecNumber evidence="3">1.2.4.4</ecNumber>
    </recommendedName>
</protein>
<evidence type="ECO:0000256" key="5">
    <source>
        <dbReference type="ARBA" id="ARBA00023052"/>
    </source>
</evidence>
<dbReference type="GO" id="GO:0007584">
    <property type="term" value="P:response to nutrient"/>
    <property type="evidence" value="ECO:0007669"/>
    <property type="project" value="TreeGrafter"/>
</dbReference>
<evidence type="ECO:0000256" key="3">
    <source>
        <dbReference type="ARBA" id="ARBA00012277"/>
    </source>
</evidence>
<organism evidence="7 8">
    <name type="scientific">Hymenobacter setariae</name>
    <dbReference type="NCBI Taxonomy" id="2594794"/>
    <lineage>
        <taxon>Bacteria</taxon>
        <taxon>Pseudomonadati</taxon>
        <taxon>Bacteroidota</taxon>
        <taxon>Cytophagia</taxon>
        <taxon>Cytophagales</taxon>
        <taxon>Hymenobacteraceae</taxon>
        <taxon>Hymenobacter</taxon>
    </lineage>
</organism>
<dbReference type="GO" id="GO:0009083">
    <property type="term" value="P:branched-chain amino acid catabolic process"/>
    <property type="evidence" value="ECO:0007669"/>
    <property type="project" value="TreeGrafter"/>
</dbReference>
<evidence type="ECO:0000256" key="2">
    <source>
        <dbReference type="ARBA" id="ARBA00003906"/>
    </source>
</evidence>
<dbReference type="InterPro" id="IPR029061">
    <property type="entry name" value="THDP-binding"/>
</dbReference>
<dbReference type="InterPro" id="IPR033248">
    <property type="entry name" value="Transketolase_C"/>
</dbReference>
<dbReference type="Gene3D" id="3.40.50.970">
    <property type="match status" value="2"/>
</dbReference>
<dbReference type="Pfam" id="PF00676">
    <property type="entry name" value="E1_dh"/>
    <property type="match status" value="1"/>
</dbReference>
<dbReference type="SUPFAM" id="SSF52922">
    <property type="entry name" value="TK C-terminal domain-like"/>
    <property type="match status" value="1"/>
</dbReference>
<evidence type="ECO:0000313" key="7">
    <source>
        <dbReference type="EMBL" id="TVT39009.1"/>
    </source>
</evidence>
<dbReference type="InterPro" id="IPR001017">
    <property type="entry name" value="DH_E1"/>
</dbReference>
<evidence type="ECO:0000259" key="6">
    <source>
        <dbReference type="SMART" id="SM00861"/>
    </source>
</evidence>
<sequence length="721" mass="77624">MPTDFGVSPLALPAPATLALLRRAYLLMHTAAEMAALFEEQKTVASRYVHATARGHEAVQLAAAFLLTEIDYAAPYYRDDAMLLGMGLRPYELMLQLLAKKDDPFSGGRTYYSHPSLRRPGLPVIPHQSSATGMQAIPATGMAQAIQYLERVKWEAAKAGNGSPTAATTTDKLAQHLAIAKSDNSLVLCSIGDGAMTEGEVAEALQMAVLHRLPIVYLVQDNDWGISATGREMRAMDAYEFAAGFPGLLRLRVDGADFISSYKGLEEAFAHVRQRQGPALVHAKCPLLGHHTSGVRREWYRGDNLLEHQTQDPLPRLHRRLLHIGLAEAELSALAAQARATVRQDWAEALGAPDPDPATYADHEFAPPAVVAETGERAPTGAAKVLMVDAALHAVDDILREFPEALFYGQDVGGELGGVFREAALLAKKYGDHRVFNTPIQEAYIVGSTAGMAAVGARPIVEIQFADYIWPALNQLVEELSKSCYLSMGKFPVPTLIRVPVGAYGGGGPYHSGSVESTLLTIRGIKVVYPSNAADMKGLLRASFLDPNPVVLLEHKGLYWSKVPGTEDAKTTEPAAGYVIPLGQAAVAQAADAAQQQRGGTCVVITYGMGVHWARAASRQHPGLVEILDLRTLNPLDWEGVQAAVRRHGKVLVLSEEPLLNSFAESLAGRIQSQCFFDLDAPVRTLGAASLPAIPLNVELEKQMLPSAEKVGVALGELLAY</sequence>
<name>A0A558BR70_9BACT</name>
<evidence type="ECO:0000313" key="8">
    <source>
        <dbReference type="Proteomes" id="UP000317624"/>
    </source>
</evidence>
<dbReference type="Proteomes" id="UP000317624">
    <property type="component" value="Unassembled WGS sequence"/>
</dbReference>
<dbReference type="EMBL" id="VMRJ01000004">
    <property type="protein sequence ID" value="TVT39009.1"/>
    <property type="molecule type" value="Genomic_DNA"/>
</dbReference>
<dbReference type="GO" id="GO:0003863">
    <property type="term" value="F:branched-chain 2-oxo acid dehydrogenase activity"/>
    <property type="evidence" value="ECO:0007669"/>
    <property type="project" value="UniProtKB-EC"/>
</dbReference>
<keyword evidence="4" id="KW-0560">Oxidoreductase</keyword>
<comment type="caution">
    <text evidence="7">The sequence shown here is derived from an EMBL/GenBank/DDBJ whole genome shotgun (WGS) entry which is preliminary data.</text>
</comment>
<evidence type="ECO:0000256" key="1">
    <source>
        <dbReference type="ARBA" id="ARBA00001964"/>
    </source>
</evidence>
<dbReference type="RefSeq" id="WP_144849442.1">
    <property type="nucleotide sequence ID" value="NZ_VMRJ01000004.1"/>
</dbReference>
<dbReference type="Pfam" id="PF02779">
    <property type="entry name" value="Transket_pyr"/>
    <property type="match status" value="1"/>
</dbReference>
<dbReference type="CDD" id="cd07036">
    <property type="entry name" value="TPP_PYR_E1-PDHc-beta_like"/>
    <property type="match status" value="1"/>
</dbReference>
<dbReference type="PANTHER" id="PTHR42980:SF1">
    <property type="entry name" value="2-OXOISOVALERATE DEHYDROGENASE SUBUNIT BETA, MITOCHONDRIAL"/>
    <property type="match status" value="1"/>
</dbReference>
<dbReference type="InterPro" id="IPR009014">
    <property type="entry name" value="Transketo_C/PFOR_II"/>
</dbReference>
<comment type="cofactor">
    <cofactor evidence="1">
        <name>thiamine diphosphate</name>
        <dbReference type="ChEBI" id="CHEBI:58937"/>
    </cofactor>
</comment>
<dbReference type="OrthoDB" id="9766715at2"/>